<proteinExistence type="predicted"/>
<protein>
    <submittedName>
        <fullName evidence="2">Transposase</fullName>
    </submittedName>
</protein>
<evidence type="ECO:0000313" key="2">
    <source>
        <dbReference type="EMBL" id="MFD2935301.1"/>
    </source>
</evidence>
<reference evidence="3" key="1">
    <citation type="journal article" date="2019" name="Int. J. Syst. Evol. Microbiol.">
        <title>The Global Catalogue of Microorganisms (GCM) 10K type strain sequencing project: providing services to taxonomists for standard genome sequencing and annotation.</title>
        <authorList>
            <consortium name="The Broad Institute Genomics Platform"/>
            <consortium name="The Broad Institute Genome Sequencing Center for Infectious Disease"/>
            <person name="Wu L."/>
            <person name="Ma J."/>
        </authorList>
    </citation>
    <scope>NUCLEOTIDE SEQUENCE [LARGE SCALE GENOMIC DNA]</scope>
    <source>
        <strain evidence="3">KCTC 52490</strain>
    </source>
</reference>
<dbReference type="Proteomes" id="UP001597512">
    <property type="component" value="Unassembled WGS sequence"/>
</dbReference>
<dbReference type="Pfam" id="PF02371">
    <property type="entry name" value="Transposase_20"/>
    <property type="match status" value="1"/>
</dbReference>
<evidence type="ECO:0000259" key="1">
    <source>
        <dbReference type="Pfam" id="PF02371"/>
    </source>
</evidence>
<dbReference type="EMBL" id="JBHUOM010000012">
    <property type="protein sequence ID" value="MFD2935301.1"/>
    <property type="molecule type" value="Genomic_DNA"/>
</dbReference>
<keyword evidence="3" id="KW-1185">Reference proteome</keyword>
<evidence type="ECO:0000313" key="3">
    <source>
        <dbReference type="Proteomes" id="UP001597512"/>
    </source>
</evidence>
<feature type="domain" description="Transposase IS116/IS110/IS902 C-terminal" evidence="1">
    <location>
        <begin position="6"/>
        <end position="53"/>
    </location>
</feature>
<organism evidence="2 3">
    <name type="scientific">Spirosoma flavum</name>
    <dbReference type="NCBI Taxonomy" id="2048557"/>
    <lineage>
        <taxon>Bacteria</taxon>
        <taxon>Pseudomonadati</taxon>
        <taxon>Bacteroidota</taxon>
        <taxon>Cytophagia</taxon>
        <taxon>Cytophagales</taxon>
        <taxon>Cytophagaceae</taxon>
        <taxon>Spirosoma</taxon>
    </lineage>
</organism>
<gene>
    <name evidence="2" type="ORF">ACFS25_16045</name>
</gene>
<dbReference type="InterPro" id="IPR003346">
    <property type="entry name" value="Transposase_20"/>
</dbReference>
<name>A0ABW6AIM6_9BACT</name>
<accession>A0ABW6AIM6</accession>
<comment type="caution">
    <text evidence="2">The sequence shown here is derived from an EMBL/GenBank/DDBJ whole genome shotgun (WGS) entry which is preliminary data.</text>
</comment>
<dbReference type="RefSeq" id="WP_381502951.1">
    <property type="nucleotide sequence ID" value="NZ_JBHUOM010000012.1"/>
</dbReference>
<sequence>MYTHCFKSFENWRQLACFAGTAPFDYTSGSSVRGRTRLSKIGDMKLKSLLSSAGRPVPSNIGHSIA</sequence>